<dbReference type="InterPro" id="IPR045090">
    <property type="entry name" value="Pept_M3A_M3B"/>
</dbReference>
<keyword evidence="6 7" id="KW-0482">Metalloprotease</keyword>
<gene>
    <name evidence="10" type="ORF">CNR27_11190</name>
</gene>
<keyword evidence="4 7" id="KW-0378">Hydrolase</keyword>
<dbReference type="InterPro" id="IPR024079">
    <property type="entry name" value="MetalloPept_cat_dom_sf"/>
</dbReference>
<dbReference type="FunFam" id="3.40.390.10:FF:000009">
    <property type="entry name" value="Oligopeptidase A"/>
    <property type="match status" value="1"/>
</dbReference>
<dbReference type="GO" id="GO:0005829">
    <property type="term" value="C:cytosol"/>
    <property type="evidence" value="ECO:0007669"/>
    <property type="project" value="TreeGrafter"/>
</dbReference>
<evidence type="ECO:0000256" key="3">
    <source>
        <dbReference type="ARBA" id="ARBA00022723"/>
    </source>
</evidence>
<accession>A0A290XFT0</accession>
<evidence type="ECO:0000256" key="5">
    <source>
        <dbReference type="ARBA" id="ARBA00022833"/>
    </source>
</evidence>
<proteinExistence type="inferred from homology"/>
<dbReference type="InterPro" id="IPR001567">
    <property type="entry name" value="Pept_M3A_M3B_dom"/>
</dbReference>
<evidence type="ECO:0000313" key="11">
    <source>
        <dbReference type="Proteomes" id="UP000218968"/>
    </source>
</evidence>
<evidence type="ECO:0000256" key="4">
    <source>
        <dbReference type="ARBA" id="ARBA00022801"/>
    </source>
</evidence>
<dbReference type="InterPro" id="IPR024077">
    <property type="entry name" value="Neurolysin/TOP_dom2"/>
</dbReference>
<feature type="domain" description="Peptidase M3A/M3B catalytic" evidence="9">
    <location>
        <begin position="261"/>
        <end position="706"/>
    </location>
</feature>
<dbReference type="PANTHER" id="PTHR43660">
    <property type="entry name" value="DIPEPTIDYL CARBOXYPEPTIDASE"/>
    <property type="match status" value="1"/>
</dbReference>
<organism evidence="10 11">
    <name type="scientific">Luteimonas chenhongjianii</name>
    <dbReference type="NCBI Taxonomy" id="2006110"/>
    <lineage>
        <taxon>Bacteria</taxon>
        <taxon>Pseudomonadati</taxon>
        <taxon>Pseudomonadota</taxon>
        <taxon>Gammaproteobacteria</taxon>
        <taxon>Lysobacterales</taxon>
        <taxon>Lysobacteraceae</taxon>
        <taxon>Luteimonas</taxon>
    </lineage>
</organism>
<evidence type="ECO:0000256" key="2">
    <source>
        <dbReference type="ARBA" id="ARBA00022670"/>
    </source>
</evidence>
<dbReference type="Gene3D" id="1.10.1370.10">
    <property type="entry name" value="Neurolysin, domain 3"/>
    <property type="match status" value="1"/>
</dbReference>
<dbReference type="GO" id="GO:0006508">
    <property type="term" value="P:proteolysis"/>
    <property type="evidence" value="ECO:0007669"/>
    <property type="project" value="UniProtKB-KW"/>
</dbReference>
<dbReference type="AlphaFoldDB" id="A0A290XFT0"/>
<dbReference type="Gene3D" id="1.10.1370.40">
    <property type="match status" value="1"/>
</dbReference>
<dbReference type="GO" id="GO:0004180">
    <property type="term" value="F:carboxypeptidase activity"/>
    <property type="evidence" value="ECO:0007669"/>
    <property type="project" value="TreeGrafter"/>
</dbReference>
<dbReference type="GO" id="GO:0046872">
    <property type="term" value="F:metal ion binding"/>
    <property type="evidence" value="ECO:0007669"/>
    <property type="project" value="UniProtKB-UniRule"/>
</dbReference>
<evidence type="ECO:0000259" key="9">
    <source>
        <dbReference type="Pfam" id="PF01432"/>
    </source>
</evidence>
<feature type="signal peptide" evidence="8">
    <location>
        <begin position="1"/>
        <end position="25"/>
    </location>
</feature>
<dbReference type="Pfam" id="PF01432">
    <property type="entry name" value="Peptidase_M3"/>
    <property type="match status" value="1"/>
</dbReference>
<sequence>MILRTCVLSAAIAVTLMSTSLPSAAQSAAQRAEQTANPLLGAWSTPDGVPPYDRIRPEHYEPAFDLAIAEARAQSQRIANDKTAPTFENTIEAMERAGRELSRVSSTFFTVASADATPANQAIQKAIAPKLARLSNETMLDQALFQRVDTLYKQRAELGLTPEQNRLLEQTHKRFVRAGAALPADARARVAAINEELANLGVQFGQKLLADQKANDVFLSAAEVEGLPADQLSTAAAAAEAAGKPGQYLFPATRSAAEPFLTAAPNRDAREKIWRAFSFRGDNDNANNTSAEIKRLVELRIERAKLMGADTHADFVLADSMAKTPDAAMELLMGVYQPALVRANEELADIQALAAKDGITDVQPWDWRYYAEQVRSQRFALDEAQVKQYMPLDGIVDAMFETTQKLFGLTAHERTDIPVYADGVRVFEIREADGRKVGLFYADWFARPTKRPGAWMNSIRVPNGLLGDTPIVVNNQNITPPAAGERALISLDEAQTLFHEFGHGLHGMLSTAHYPSLSGTAVSRDFVEFPSQVYEHWITEPTILQAHARNAAGEPMPKEMLESLLKAQTFNQGFSTIQQLSSAILDMRLHQLTELPADFDAGEWEAAQLRELGVPEQIGMRHRLPHFSHIFDGGYSASYYAYTWAEAMDADGFDAFKEAGNVFDPELAAKLRREVYEVGNTRDPAESYKAFRGRMPTAEALLRNRGLK</sequence>
<keyword evidence="2 7" id="KW-0645">Protease</keyword>
<evidence type="ECO:0000256" key="1">
    <source>
        <dbReference type="ARBA" id="ARBA00006040"/>
    </source>
</evidence>
<dbReference type="EMBL" id="CP023406">
    <property type="protein sequence ID" value="ATD67923.1"/>
    <property type="molecule type" value="Genomic_DNA"/>
</dbReference>
<keyword evidence="5 7" id="KW-0862">Zinc</keyword>
<dbReference type="SUPFAM" id="SSF55486">
    <property type="entry name" value="Metalloproteases ('zincins'), catalytic domain"/>
    <property type="match status" value="1"/>
</dbReference>
<keyword evidence="8" id="KW-0732">Signal</keyword>
<evidence type="ECO:0000313" key="10">
    <source>
        <dbReference type="EMBL" id="ATD67923.1"/>
    </source>
</evidence>
<comment type="similarity">
    <text evidence="1 7">Belongs to the peptidase M3 family.</text>
</comment>
<dbReference type="Proteomes" id="UP000218968">
    <property type="component" value="Chromosome"/>
</dbReference>
<dbReference type="GO" id="GO:0004222">
    <property type="term" value="F:metalloendopeptidase activity"/>
    <property type="evidence" value="ECO:0007669"/>
    <property type="project" value="InterPro"/>
</dbReference>
<evidence type="ECO:0000256" key="7">
    <source>
        <dbReference type="RuleBase" id="RU003435"/>
    </source>
</evidence>
<keyword evidence="11" id="KW-1185">Reference proteome</keyword>
<reference evidence="11" key="1">
    <citation type="submission" date="2017-09" db="EMBL/GenBank/DDBJ databases">
        <title>Luteimonas liuhanmingii sp.nov., isolated from the intestinal contents of Tibetan Plateau Pika in Yushu, Qinghai Province, China.</title>
        <authorList>
            <person name="Gui Z."/>
        </authorList>
    </citation>
    <scope>NUCLEOTIDE SEQUENCE [LARGE SCALE GENOMIC DNA]</scope>
    <source>
        <strain evidence="11">100111</strain>
    </source>
</reference>
<dbReference type="PANTHER" id="PTHR43660:SF1">
    <property type="entry name" value="DIPEPTIDYL CARBOXYPEPTIDASE"/>
    <property type="match status" value="1"/>
</dbReference>
<dbReference type="KEGG" id="lum:CNR27_11190"/>
<evidence type="ECO:0000256" key="8">
    <source>
        <dbReference type="SAM" id="SignalP"/>
    </source>
</evidence>
<dbReference type="InterPro" id="IPR034005">
    <property type="entry name" value="M3A_DCP"/>
</dbReference>
<evidence type="ECO:0000256" key="6">
    <source>
        <dbReference type="ARBA" id="ARBA00023049"/>
    </source>
</evidence>
<dbReference type="OrthoDB" id="9773538at2"/>
<comment type="cofactor">
    <cofactor evidence="7">
        <name>Zn(2+)</name>
        <dbReference type="ChEBI" id="CHEBI:29105"/>
    </cofactor>
    <text evidence="7">Binds 1 zinc ion.</text>
</comment>
<feature type="chain" id="PRO_5013353035" evidence="8">
    <location>
        <begin position="26"/>
        <end position="708"/>
    </location>
</feature>
<name>A0A290XFT0_9GAMM</name>
<dbReference type="CDD" id="cd06456">
    <property type="entry name" value="M3A_DCP"/>
    <property type="match status" value="1"/>
</dbReference>
<protein>
    <submittedName>
        <fullName evidence="10">Peptidase M3</fullName>
    </submittedName>
</protein>
<keyword evidence="3 7" id="KW-0479">Metal-binding</keyword>
<dbReference type="Gene3D" id="3.40.390.10">
    <property type="entry name" value="Collagenase (Catalytic Domain)"/>
    <property type="match status" value="1"/>
</dbReference>